<dbReference type="KEGG" id="fra:Francci3_0894"/>
<reference evidence="2 3" key="1">
    <citation type="journal article" date="2007" name="Genome Res.">
        <title>Genome characteristics of facultatively symbiotic Frankia sp. strains reflect host range and host plant biogeography.</title>
        <authorList>
            <person name="Normand P."/>
            <person name="Lapierre P."/>
            <person name="Tisa L.S."/>
            <person name="Gogarten J.P."/>
            <person name="Alloisio N."/>
            <person name="Bagnarol E."/>
            <person name="Bassi C.A."/>
            <person name="Berry A.M."/>
            <person name="Bickhart D.M."/>
            <person name="Choisne N."/>
            <person name="Couloux A."/>
            <person name="Cournoyer B."/>
            <person name="Cruveiller S."/>
            <person name="Daubin V."/>
            <person name="Demange N."/>
            <person name="Francino M.P."/>
            <person name="Goltsman E."/>
            <person name="Huang Y."/>
            <person name="Kopp O.R."/>
            <person name="Labarre L."/>
            <person name="Lapidus A."/>
            <person name="Lavire C."/>
            <person name="Marechal J."/>
            <person name="Martinez M."/>
            <person name="Mastronunzio J.E."/>
            <person name="Mullin B.C."/>
            <person name="Niemann J."/>
            <person name="Pujic P."/>
            <person name="Rawnsley T."/>
            <person name="Rouy Z."/>
            <person name="Schenowitz C."/>
            <person name="Sellstedt A."/>
            <person name="Tavares F."/>
            <person name="Tomkins J.P."/>
            <person name="Vallenet D."/>
            <person name="Valverde C."/>
            <person name="Wall L.G."/>
            <person name="Wang Y."/>
            <person name="Medigue C."/>
            <person name="Benson D.R."/>
        </authorList>
    </citation>
    <scope>NUCLEOTIDE SEQUENCE [LARGE SCALE GENOMIC DNA]</scope>
    <source>
        <strain evidence="3">DSM 45818 / CECT 9043 / CcI3</strain>
    </source>
</reference>
<evidence type="ECO:0000313" key="3">
    <source>
        <dbReference type="Proteomes" id="UP000001937"/>
    </source>
</evidence>
<dbReference type="eggNOG" id="ENOG50346BR">
    <property type="taxonomic scope" value="Bacteria"/>
</dbReference>
<gene>
    <name evidence="2" type="ordered locus">Francci3_0894</name>
</gene>
<feature type="compositionally biased region" description="Low complexity" evidence="1">
    <location>
        <begin position="1"/>
        <end position="13"/>
    </location>
</feature>
<dbReference type="STRING" id="106370.Francci3_0894"/>
<sequence length="236" mass="25663">MVRFRCGGTTRRGTSCRNPVKEAGQHCRHHPSGSFVQISARRSTARTPAGPRTTSSAPGRSAPPPPNAEELRVRSAAESFGSLIADPNLRELIIGRATEYVSDQTWQRLTRHWSGRRCSALAKLARTILEAQDRLREGLVEVTDRTLELLNRSSVERQFAAELVKRLPLPAVGENLIATARGLQVTGIVVCVARNSPLTECACFTDVVRVEGQAKVKSLITAGMADWAGLGTLDAR</sequence>
<protein>
    <submittedName>
        <fullName evidence="2">Uncharacterized protein</fullName>
    </submittedName>
</protein>
<keyword evidence="3" id="KW-1185">Reference proteome</keyword>
<dbReference type="HOGENOM" id="CLU_1174035_0_0_11"/>
<dbReference type="Proteomes" id="UP000001937">
    <property type="component" value="Chromosome"/>
</dbReference>
<name>Q2JEL4_FRACC</name>
<proteinExistence type="predicted"/>
<evidence type="ECO:0000256" key="1">
    <source>
        <dbReference type="SAM" id="MobiDB-lite"/>
    </source>
</evidence>
<accession>Q2JEL4</accession>
<evidence type="ECO:0000313" key="2">
    <source>
        <dbReference type="EMBL" id="ABD10278.1"/>
    </source>
</evidence>
<organism evidence="2 3">
    <name type="scientific">Frankia casuarinae (strain DSM 45818 / CECT 9043 / HFP020203 / CcI3)</name>
    <dbReference type="NCBI Taxonomy" id="106370"/>
    <lineage>
        <taxon>Bacteria</taxon>
        <taxon>Bacillati</taxon>
        <taxon>Actinomycetota</taxon>
        <taxon>Actinomycetes</taxon>
        <taxon>Frankiales</taxon>
        <taxon>Frankiaceae</taxon>
        <taxon>Frankia</taxon>
    </lineage>
</organism>
<feature type="region of interest" description="Disordered" evidence="1">
    <location>
        <begin position="1"/>
        <end position="69"/>
    </location>
</feature>
<feature type="compositionally biased region" description="Polar residues" evidence="1">
    <location>
        <begin position="34"/>
        <end position="46"/>
    </location>
</feature>
<dbReference type="EMBL" id="CP000249">
    <property type="protein sequence ID" value="ABD10278.1"/>
    <property type="molecule type" value="Genomic_DNA"/>
</dbReference>
<dbReference type="AlphaFoldDB" id="Q2JEL4"/>